<sequence>MNSDNDIPTLMWDYSVCNRIEKNIIELHGTMASYLLSIKRLNSSYDQRTRGAHKTFILNMTSVNPPGLSPPVIISVSSGHLCRYQRFAHLSLSGYRSFCPTDTYTGSGEEQQIVLASFSLREHFECVSNIDDGKSS</sequence>
<reference evidence="1 2" key="1">
    <citation type="journal article" date="2021" name="Sci. Rep.">
        <title>Chromosome anchoring in Senegalese sole (Solea senegalensis) reveals sex-associated markers and genome rearrangements in flatfish.</title>
        <authorList>
            <person name="Guerrero-Cozar I."/>
            <person name="Gomez-Garrido J."/>
            <person name="Berbel C."/>
            <person name="Martinez-Blanch J.F."/>
            <person name="Alioto T."/>
            <person name="Claros M.G."/>
            <person name="Gagnaire P.A."/>
            <person name="Manchado M."/>
        </authorList>
    </citation>
    <scope>NUCLEOTIDE SEQUENCE [LARGE SCALE GENOMIC DNA]</scope>
    <source>
        <strain evidence="1">Sse05_10M</strain>
    </source>
</reference>
<dbReference type="EMBL" id="JAGKHQ010000003">
    <property type="protein sequence ID" value="KAG7521457.1"/>
    <property type="molecule type" value="Genomic_DNA"/>
</dbReference>
<organism evidence="1 2">
    <name type="scientific">Solea senegalensis</name>
    <name type="common">Senegalese sole</name>
    <dbReference type="NCBI Taxonomy" id="28829"/>
    <lineage>
        <taxon>Eukaryota</taxon>
        <taxon>Metazoa</taxon>
        <taxon>Chordata</taxon>
        <taxon>Craniata</taxon>
        <taxon>Vertebrata</taxon>
        <taxon>Euteleostomi</taxon>
        <taxon>Actinopterygii</taxon>
        <taxon>Neopterygii</taxon>
        <taxon>Teleostei</taxon>
        <taxon>Neoteleostei</taxon>
        <taxon>Acanthomorphata</taxon>
        <taxon>Carangaria</taxon>
        <taxon>Pleuronectiformes</taxon>
        <taxon>Pleuronectoidei</taxon>
        <taxon>Soleidae</taxon>
        <taxon>Solea</taxon>
    </lineage>
</organism>
<comment type="caution">
    <text evidence="1">The sequence shown here is derived from an EMBL/GenBank/DDBJ whole genome shotgun (WGS) entry which is preliminary data.</text>
</comment>
<dbReference type="AlphaFoldDB" id="A0AAV6SY83"/>
<proteinExistence type="predicted"/>
<protein>
    <submittedName>
        <fullName evidence="1">Uncharacterized protein</fullName>
    </submittedName>
</protein>
<keyword evidence="2" id="KW-1185">Reference proteome</keyword>
<accession>A0AAV6SY83</accession>
<gene>
    <name evidence="1" type="ORF">JOB18_048881</name>
</gene>
<name>A0AAV6SY83_SOLSE</name>
<dbReference type="Proteomes" id="UP000693946">
    <property type="component" value="Linkage Group LG11"/>
</dbReference>
<evidence type="ECO:0000313" key="2">
    <source>
        <dbReference type="Proteomes" id="UP000693946"/>
    </source>
</evidence>
<evidence type="ECO:0000313" key="1">
    <source>
        <dbReference type="EMBL" id="KAG7521457.1"/>
    </source>
</evidence>